<evidence type="ECO:0000313" key="4">
    <source>
        <dbReference type="Proteomes" id="UP000631114"/>
    </source>
</evidence>
<keyword evidence="2" id="KW-0472">Membrane</keyword>
<feature type="compositionally biased region" description="Low complexity" evidence="1">
    <location>
        <begin position="12"/>
        <end position="22"/>
    </location>
</feature>
<gene>
    <name evidence="3" type="ORF">IFM89_027597</name>
</gene>
<sequence>MGQCGSTRLKNSESWSEESSSSSEKRGCLAVIKERRSRFYIVRRSLFWTFWSVLRKEEGCGYCIDGVDVVEVWWRQVTIAVDSRFDRGLKLSGEIVGFSLVMYAMYLLSFLVIFFGCVLFVSSDSYE</sequence>
<keyword evidence="2" id="KW-1133">Transmembrane helix</keyword>
<reference evidence="3 4" key="1">
    <citation type="submission" date="2020-10" db="EMBL/GenBank/DDBJ databases">
        <title>The Coptis chinensis genome and diversification of protoberbering-type alkaloids.</title>
        <authorList>
            <person name="Wang B."/>
            <person name="Shu S."/>
            <person name="Song C."/>
            <person name="Liu Y."/>
        </authorList>
    </citation>
    <scope>NUCLEOTIDE SEQUENCE [LARGE SCALE GENOMIC DNA]</scope>
    <source>
        <strain evidence="3">HL-2020</strain>
        <tissue evidence="3">Leaf</tissue>
    </source>
</reference>
<feature type="region of interest" description="Disordered" evidence="1">
    <location>
        <begin position="1"/>
        <end position="27"/>
    </location>
</feature>
<evidence type="ECO:0000256" key="2">
    <source>
        <dbReference type="SAM" id="Phobius"/>
    </source>
</evidence>
<organism evidence="3 4">
    <name type="scientific">Coptis chinensis</name>
    <dbReference type="NCBI Taxonomy" id="261450"/>
    <lineage>
        <taxon>Eukaryota</taxon>
        <taxon>Viridiplantae</taxon>
        <taxon>Streptophyta</taxon>
        <taxon>Embryophyta</taxon>
        <taxon>Tracheophyta</taxon>
        <taxon>Spermatophyta</taxon>
        <taxon>Magnoliopsida</taxon>
        <taxon>Ranunculales</taxon>
        <taxon>Ranunculaceae</taxon>
        <taxon>Coptidoideae</taxon>
        <taxon>Coptis</taxon>
    </lineage>
</organism>
<dbReference type="Proteomes" id="UP000631114">
    <property type="component" value="Unassembled WGS sequence"/>
</dbReference>
<feature type="transmembrane region" description="Helical" evidence="2">
    <location>
        <begin position="95"/>
        <end position="121"/>
    </location>
</feature>
<name>A0A835M6Q2_9MAGN</name>
<keyword evidence="2" id="KW-0812">Transmembrane</keyword>
<dbReference type="AlphaFoldDB" id="A0A835M6Q2"/>
<evidence type="ECO:0000313" key="3">
    <source>
        <dbReference type="EMBL" id="KAF9621743.1"/>
    </source>
</evidence>
<evidence type="ECO:0000256" key="1">
    <source>
        <dbReference type="SAM" id="MobiDB-lite"/>
    </source>
</evidence>
<keyword evidence="4" id="KW-1185">Reference proteome</keyword>
<evidence type="ECO:0008006" key="5">
    <source>
        <dbReference type="Google" id="ProtNLM"/>
    </source>
</evidence>
<comment type="caution">
    <text evidence="3">The sequence shown here is derived from an EMBL/GenBank/DDBJ whole genome shotgun (WGS) entry which is preliminary data.</text>
</comment>
<dbReference type="EMBL" id="JADFTS010000002">
    <property type="protein sequence ID" value="KAF9621743.1"/>
    <property type="molecule type" value="Genomic_DNA"/>
</dbReference>
<accession>A0A835M6Q2</accession>
<dbReference type="OrthoDB" id="1613769at2759"/>
<proteinExistence type="predicted"/>
<protein>
    <recommendedName>
        <fullName evidence="5">Transmembrane protein</fullName>
    </recommendedName>
</protein>